<proteinExistence type="inferred from homology"/>
<organism evidence="2 3">
    <name type="scientific">Paenibacillus xerothermodurans</name>
    <dbReference type="NCBI Taxonomy" id="1977292"/>
    <lineage>
        <taxon>Bacteria</taxon>
        <taxon>Bacillati</taxon>
        <taxon>Bacillota</taxon>
        <taxon>Bacilli</taxon>
        <taxon>Bacillales</taxon>
        <taxon>Paenibacillaceae</taxon>
        <taxon>Paenibacillus</taxon>
    </lineage>
</organism>
<dbReference type="RefSeq" id="WP_089199268.1">
    <property type="nucleotide sequence ID" value="NZ_NHRJ02000002.1"/>
</dbReference>
<dbReference type="GO" id="GO:0006979">
    <property type="term" value="P:response to oxidative stress"/>
    <property type="evidence" value="ECO:0007669"/>
    <property type="project" value="InterPro"/>
</dbReference>
<dbReference type="InterPro" id="IPR019953">
    <property type="entry name" value="OHR"/>
</dbReference>
<dbReference type="Pfam" id="PF02566">
    <property type="entry name" value="OsmC"/>
    <property type="match status" value="1"/>
</dbReference>
<dbReference type="Gene3D" id="2.20.25.10">
    <property type="match status" value="1"/>
</dbReference>
<comment type="similarity">
    <text evidence="1">Belongs to the OsmC/Ohr family.</text>
</comment>
<dbReference type="NCBIfam" id="TIGR03561">
    <property type="entry name" value="organ_hyd_perox"/>
    <property type="match status" value="1"/>
</dbReference>
<dbReference type="Proteomes" id="UP000214746">
    <property type="component" value="Unassembled WGS sequence"/>
</dbReference>
<name>A0A2W1NDT0_PAEXE</name>
<dbReference type="OrthoDB" id="9797508at2"/>
<dbReference type="PANTHER" id="PTHR33797">
    <property type="entry name" value="ORGANIC HYDROPEROXIDE RESISTANCE PROTEIN-LIKE"/>
    <property type="match status" value="1"/>
</dbReference>
<dbReference type="SUPFAM" id="SSF82784">
    <property type="entry name" value="OsmC-like"/>
    <property type="match status" value="1"/>
</dbReference>
<dbReference type="PANTHER" id="PTHR33797:SF2">
    <property type="entry name" value="ORGANIC HYDROPEROXIDE RESISTANCE PROTEIN-LIKE"/>
    <property type="match status" value="1"/>
</dbReference>
<comment type="caution">
    <text evidence="2">The sequence shown here is derived from an EMBL/GenBank/DDBJ whole genome shotgun (WGS) entry which is preliminary data.</text>
</comment>
<evidence type="ECO:0000313" key="2">
    <source>
        <dbReference type="EMBL" id="PZE22124.1"/>
    </source>
</evidence>
<dbReference type="EMBL" id="NHRJ02000002">
    <property type="protein sequence ID" value="PZE22124.1"/>
    <property type="molecule type" value="Genomic_DNA"/>
</dbReference>
<evidence type="ECO:0000256" key="1">
    <source>
        <dbReference type="ARBA" id="ARBA00007378"/>
    </source>
</evidence>
<protein>
    <submittedName>
        <fullName evidence="2">Organic hydroperoxide resistance protein</fullName>
    </submittedName>
</protein>
<dbReference type="InterPro" id="IPR036102">
    <property type="entry name" value="OsmC/Ohrsf"/>
</dbReference>
<dbReference type="InterPro" id="IPR003718">
    <property type="entry name" value="OsmC/Ohr_fam"/>
</dbReference>
<accession>A0A2W1NDT0</accession>
<sequence>MGTLYTAQVTSQGGRDGYVRSSDGVIDLQVGRPATGEAKGTNPEQLFGAAYSACFHSALKSIAKSKQMDTSHSEVTANVTLHQNGNEYYLSVQLDVAVPGVSSSQVLELAEAAHKVCPYSKATRDNIEVELRVRAPMHSRD</sequence>
<reference evidence="2" key="1">
    <citation type="submission" date="2018-06" db="EMBL/GenBank/DDBJ databases">
        <title>Paenibacillus xerothermodurans sp. nov. an extremely dry heat resistant spore forming bacterium isolated from the soil of Cape Canaveral, Florida.</title>
        <authorList>
            <person name="Seuylemezian A."/>
            <person name="Kaur N."/>
            <person name="Patil P."/>
            <person name="Patil P."/>
            <person name="Mayilraj S."/>
            <person name="Vaishampayan P."/>
        </authorList>
    </citation>
    <scope>NUCLEOTIDE SEQUENCE [LARGE SCALE GENOMIC DNA]</scope>
    <source>
        <strain evidence="2">ATCC 27380</strain>
    </source>
</reference>
<gene>
    <name evidence="2" type="ORF">CBW46_007000</name>
</gene>
<dbReference type="InterPro" id="IPR015946">
    <property type="entry name" value="KH_dom-like_a/b"/>
</dbReference>
<dbReference type="Gene3D" id="3.30.300.20">
    <property type="match status" value="1"/>
</dbReference>
<keyword evidence="3" id="KW-1185">Reference proteome</keyword>
<dbReference type="AlphaFoldDB" id="A0A2W1NDT0"/>
<evidence type="ECO:0000313" key="3">
    <source>
        <dbReference type="Proteomes" id="UP000214746"/>
    </source>
</evidence>